<feature type="domain" description="SET" evidence="1">
    <location>
        <begin position="1"/>
        <end position="219"/>
    </location>
</feature>
<evidence type="ECO:0000313" key="3">
    <source>
        <dbReference type="Proteomes" id="UP001153069"/>
    </source>
</evidence>
<dbReference type="CDD" id="cd20071">
    <property type="entry name" value="SET_SMYD"/>
    <property type="match status" value="1"/>
</dbReference>
<dbReference type="OrthoDB" id="68936at2759"/>
<dbReference type="InterPro" id="IPR046341">
    <property type="entry name" value="SET_dom_sf"/>
</dbReference>
<reference evidence="2" key="1">
    <citation type="submission" date="2020-06" db="EMBL/GenBank/DDBJ databases">
        <authorList>
            <consortium name="Plant Systems Biology data submission"/>
        </authorList>
    </citation>
    <scope>NUCLEOTIDE SEQUENCE</scope>
    <source>
        <strain evidence="2">D6</strain>
    </source>
</reference>
<dbReference type="InterPro" id="IPR053010">
    <property type="entry name" value="SET_SmydA-8"/>
</dbReference>
<proteinExistence type="predicted"/>
<name>A0A9N8E439_9STRA</name>
<keyword evidence="3" id="KW-1185">Reference proteome</keyword>
<dbReference type="Proteomes" id="UP001153069">
    <property type="component" value="Unassembled WGS sequence"/>
</dbReference>
<dbReference type="PANTHER" id="PTHR46455:SF5">
    <property type="entry name" value="SET AND MYND DOMAIN CONTAINING, ARTHROPOD-SPECIFIC, MEMBER 4, ISOFORM A"/>
    <property type="match status" value="1"/>
</dbReference>
<evidence type="ECO:0000259" key="1">
    <source>
        <dbReference type="PROSITE" id="PS50280"/>
    </source>
</evidence>
<comment type="caution">
    <text evidence="2">The sequence shown here is derived from an EMBL/GenBank/DDBJ whole genome shotgun (WGS) entry which is preliminary data.</text>
</comment>
<accession>A0A9N8E439</accession>
<dbReference type="InterPro" id="IPR001214">
    <property type="entry name" value="SET_dom"/>
</dbReference>
<organism evidence="2 3">
    <name type="scientific">Seminavis robusta</name>
    <dbReference type="NCBI Taxonomy" id="568900"/>
    <lineage>
        <taxon>Eukaryota</taxon>
        <taxon>Sar</taxon>
        <taxon>Stramenopiles</taxon>
        <taxon>Ochrophyta</taxon>
        <taxon>Bacillariophyta</taxon>
        <taxon>Bacillariophyceae</taxon>
        <taxon>Bacillariophycidae</taxon>
        <taxon>Naviculales</taxon>
        <taxon>Naviculaceae</taxon>
        <taxon>Seminavis</taxon>
    </lineage>
</organism>
<protein>
    <submittedName>
        <fullName evidence="2">SET domain</fullName>
    </submittedName>
</protein>
<evidence type="ECO:0000313" key="2">
    <source>
        <dbReference type="EMBL" id="CAB9512354.1"/>
    </source>
</evidence>
<gene>
    <name evidence="2" type="ORF">SEMRO_532_G161390.1</name>
</gene>
<dbReference type="AlphaFoldDB" id="A0A9N8E439"/>
<dbReference type="SUPFAM" id="SSF82199">
    <property type="entry name" value="SET domain"/>
    <property type="match status" value="1"/>
</dbReference>
<dbReference type="Gene3D" id="2.170.270.10">
    <property type="entry name" value="SET domain"/>
    <property type="match status" value="1"/>
</dbReference>
<dbReference type="EMBL" id="CAICTM010000531">
    <property type="protein sequence ID" value="CAB9512354.1"/>
    <property type="molecule type" value="Genomic_DNA"/>
</dbReference>
<dbReference type="PROSITE" id="PS50280">
    <property type="entry name" value="SET"/>
    <property type="match status" value="1"/>
</dbReference>
<dbReference type="PANTHER" id="PTHR46455">
    <property type="entry name" value="SET AND MYND DOMAIN CONTAINING, ARTHROPOD-SPECIFIC, MEMBER 4, ISOFORM A"/>
    <property type="match status" value="1"/>
</dbReference>
<sequence>MNSIPEDEITALSETTEQLKFHDTDNNNDESAKVRPTLNREVLVVENNGIKVCYDGRAKSKSLCRTTVATRSFDTLYVPILIERPATICASGDFLAYLEQFLNAPEDVQLAILDCSAQPLDSPMGQSLVEPAKVLFLLEVIDDFDLIHRLLSIYATNAHQYKEDDDGGIGCLPLFGSKMNHSCDGGNVRYLSQSSIDGCVEYTVTKPIQKGDIVSVTYLTDLFETPTPERRQILFDTKHFWCECDRCNGPDYCRFLPCPECSKFIACVYAQNSSDHPLWKCPTCDLDSDDNDHLIVLERQMEQTLTMMERSVQKETTNFNRIPEEVTPADLKEVVQECSEKLSPTHYLTMKALRLLVTVCTCSAYVQTKRLVVRGGWTNHQILAYHRAGVQASFRSIAACECVAAGCPGCTLLVTAGSGEGKTSKGGTAADMFPHAPLFDRAAPVHRACEELTKYLPPHYWPSYTVTIFTRYQPLLHVMFGRAAMEEIETKLLPWNQASCLPCGTVWSGSL</sequence>